<evidence type="ECO:0000256" key="1">
    <source>
        <dbReference type="SAM" id="Phobius"/>
    </source>
</evidence>
<evidence type="ECO:0000313" key="2">
    <source>
        <dbReference type="EMBL" id="MPM37008.1"/>
    </source>
</evidence>
<dbReference type="EMBL" id="VSSQ01007797">
    <property type="protein sequence ID" value="MPM37008.1"/>
    <property type="molecule type" value="Genomic_DNA"/>
</dbReference>
<protein>
    <submittedName>
        <fullName evidence="2">Uncharacterized protein</fullName>
    </submittedName>
</protein>
<feature type="transmembrane region" description="Helical" evidence="1">
    <location>
        <begin position="6"/>
        <end position="27"/>
    </location>
</feature>
<gene>
    <name evidence="2" type="ORF">SDC9_83612</name>
</gene>
<accession>A0A644Z9R6</accession>
<reference evidence="2" key="1">
    <citation type="submission" date="2019-08" db="EMBL/GenBank/DDBJ databases">
        <authorList>
            <person name="Kucharzyk K."/>
            <person name="Murdoch R.W."/>
            <person name="Higgins S."/>
            <person name="Loffler F."/>
        </authorList>
    </citation>
    <scope>NUCLEOTIDE SEQUENCE</scope>
</reference>
<organism evidence="2">
    <name type="scientific">bioreactor metagenome</name>
    <dbReference type="NCBI Taxonomy" id="1076179"/>
    <lineage>
        <taxon>unclassified sequences</taxon>
        <taxon>metagenomes</taxon>
        <taxon>ecological metagenomes</taxon>
    </lineage>
</organism>
<keyword evidence="1" id="KW-1133">Transmembrane helix</keyword>
<sequence length="174" mass="20240">MKKGKIIGLIVFLMFMGALGFGILQIVQNPEKYQKKNSNVDVILDATSFYRDNKTVNESQLIEMNGQPDSIEEWTYNGLSATYAIRTLYYGNYSYHFNHDMLQRISIDNAEIPYENKNDILTMFGLKKYSNTKINDLNVSYRADKCGVYDFWIPVMDEDSLDEIRISYTSLFEQ</sequence>
<keyword evidence="1" id="KW-0472">Membrane</keyword>
<proteinExistence type="predicted"/>
<keyword evidence="1" id="KW-0812">Transmembrane</keyword>
<comment type="caution">
    <text evidence="2">The sequence shown here is derived from an EMBL/GenBank/DDBJ whole genome shotgun (WGS) entry which is preliminary data.</text>
</comment>
<dbReference type="AlphaFoldDB" id="A0A644Z9R6"/>
<name>A0A644Z9R6_9ZZZZ</name>